<dbReference type="OrthoDB" id="288203at2759"/>
<feature type="region of interest" description="Disordered" evidence="5">
    <location>
        <begin position="1"/>
        <end position="29"/>
    </location>
</feature>
<feature type="region of interest" description="Disordered" evidence="5">
    <location>
        <begin position="697"/>
        <end position="718"/>
    </location>
</feature>
<comment type="caution">
    <text evidence="8">The sequence shown here is derived from an EMBL/GenBank/DDBJ whole genome shotgun (WGS) entry which is preliminary data.</text>
</comment>
<feature type="transmembrane region" description="Helical" evidence="6">
    <location>
        <begin position="421"/>
        <end position="441"/>
    </location>
</feature>
<evidence type="ECO:0000256" key="3">
    <source>
        <dbReference type="ARBA" id="ARBA00022989"/>
    </source>
</evidence>
<comment type="subcellular location">
    <subcellularLocation>
        <location evidence="1">Membrane</location>
        <topology evidence="1">Multi-pass membrane protein</topology>
    </subcellularLocation>
</comment>
<reference evidence="9" key="1">
    <citation type="submission" date="2017-01" db="EMBL/GenBank/DDBJ databases">
        <title>Comparative genomics of anhydrobiosis in the tardigrade Hypsibius dujardini.</title>
        <authorList>
            <person name="Yoshida Y."/>
            <person name="Koutsovoulos G."/>
            <person name="Laetsch D."/>
            <person name="Stevens L."/>
            <person name="Kumar S."/>
            <person name="Horikawa D."/>
            <person name="Ishino K."/>
            <person name="Komine S."/>
            <person name="Tomita M."/>
            <person name="Blaxter M."/>
            <person name="Arakawa K."/>
        </authorList>
    </citation>
    <scope>NUCLEOTIDE SEQUENCE [LARGE SCALE GENOMIC DNA]</scope>
    <source>
        <strain evidence="9">Z151</strain>
    </source>
</reference>
<dbReference type="GO" id="GO:0055085">
    <property type="term" value="P:transmembrane transport"/>
    <property type="evidence" value="ECO:0007669"/>
    <property type="project" value="InterPro"/>
</dbReference>
<feature type="transmembrane region" description="Helical" evidence="6">
    <location>
        <begin position="255"/>
        <end position="273"/>
    </location>
</feature>
<evidence type="ECO:0000313" key="9">
    <source>
        <dbReference type="Proteomes" id="UP000192578"/>
    </source>
</evidence>
<name>A0A1W0X180_HYPEX</name>
<dbReference type="Proteomes" id="UP000192578">
    <property type="component" value="Unassembled WGS sequence"/>
</dbReference>
<evidence type="ECO:0000256" key="2">
    <source>
        <dbReference type="ARBA" id="ARBA00022692"/>
    </source>
</evidence>
<feature type="transmembrane region" description="Helical" evidence="6">
    <location>
        <begin position="453"/>
        <end position="472"/>
    </location>
</feature>
<feature type="transmembrane region" description="Helical" evidence="6">
    <location>
        <begin position="357"/>
        <end position="377"/>
    </location>
</feature>
<dbReference type="EMBL" id="MTYJ01000026">
    <property type="protein sequence ID" value="OQV21042.1"/>
    <property type="molecule type" value="Genomic_DNA"/>
</dbReference>
<feature type="transmembrane region" description="Helical" evidence="6">
    <location>
        <begin position="178"/>
        <end position="205"/>
    </location>
</feature>
<dbReference type="InterPro" id="IPR011547">
    <property type="entry name" value="SLC26A/SulP_dom"/>
</dbReference>
<evidence type="ECO:0000259" key="7">
    <source>
        <dbReference type="Pfam" id="PF00916"/>
    </source>
</evidence>
<keyword evidence="2 6" id="KW-0812">Transmembrane</keyword>
<sequence length="751" mass="81790">MITNGKAAEHKSLVEPTETTPALGNHDGGVANDSAEEEWVLCAEASETTYVGQKTGFDANWLSGKNIRRVVARSCSVSKLKQRLPITLWLPKYSWQDLRGDCIAGVTVGMTSVPQALAYAQIADLPLEYGLYSSFMGCFVYTLFGTSKDVTLGVTAVISLLTSACIPKEADMLDRTRYAVLLAFLVGLFQTILGVFHLGFLFNFISHPVLSGFTTASGFIIMFSQIKNILGVKGGLATDSVIQQATGYMRNIGKVRGWDVLLGMICISVLLLMREIRVSNKSKLPAPLREAIRIFAAARYGVVVIFATLIGFLLHYYNISALSLTAQANTALPAVTFPEFTWNNQSFFDHLTSLSPGIPFIVMVSSIETIAIAKAFGTRYQYTIDPSQELIAIGLGNFLTSFVSGYSIAGSFTKSSLNAQSGVRTPMGCVFTGLFVVTAQATISHCFQFVPKAALGAVIVVAVLMLIDLKIFKELWVTRPSELIPLIGTILSSMFLGVDIGFLVGIGLSLGLVLLSLAKPRLKLEKQEAFYVSRHNPAAAKNVVEIRVVPDGEIFMAAAEPFKHFLTEKLFRSRVVEQTRPDSGLGHDIHDESPDLFYRKYSVGGTINSGHLNLIQDNSLIAAASGIRQMYSECVLVLHGEDLRKLDFTTLTELHSVVDQFGSNGHAIKFVEVPVRLLRLLLPNTIRTSHLSKADKPNDLRSLTVKPSPASWRSRGGRASIHVTPGAILDSITGESSEDGDHIRDVALRLD</sequence>
<dbReference type="PANTHER" id="PTHR11814">
    <property type="entry name" value="SULFATE TRANSPORTER"/>
    <property type="match status" value="1"/>
</dbReference>
<dbReference type="InterPro" id="IPR001902">
    <property type="entry name" value="SLC26A/SulP_fam"/>
</dbReference>
<dbReference type="Pfam" id="PF00916">
    <property type="entry name" value="Sulfate_transp"/>
    <property type="match status" value="1"/>
</dbReference>
<evidence type="ECO:0000256" key="4">
    <source>
        <dbReference type="ARBA" id="ARBA00023136"/>
    </source>
</evidence>
<keyword evidence="3 6" id="KW-1133">Transmembrane helix</keyword>
<feature type="domain" description="SLC26A/SulP transporter" evidence="7">
    <location>
        <begin position="98"/>
        <end position="484"/>
    </location>
</feature>
<organism evidence="8 9">
    <name type="scientific">Hypsibius exemplaris</name>
    <name type="common">Freshwater tardigrade</name>
    <dbReference type="NCBI Taxonomy" id="2072580"/>
    <lineage>
        <taxon>Eukaryota</taxon>
        <taxon>Metazoa</taxon>
        <taxon>Ecdysozoa</taxon>
        <taxon>Tardigrada</taxon>
        <taxon>Eutardigrada</taxon>
        <taxon>Parachela</taxon>
        <taxon>Hypsibioidea</taxon>
        <taxon>Hypsibiidae</taxon>
        <taxon>Hypsibius</taxon>
    </lineage>
</organism>
<dbReference type="GO" id="GO:0016020">
    <property type="term" value="C:membrane"/>
    <property type="evidence" value="ECO:0007669"/>
    <property type="project" value="UniProtKB-SubCell"/>
</dbReference>
<evidence type="ECO:0000256" key="1">
    <source>
        <dbReference type="ARBA" id="ARBA00004141"/>
    </source>
</evidence>
<feature type="transmembrane region" description="Helical" evidence="6">
    <location>
        <begin position="484"/>
        <end position="517"/>
    </location>
</feature>
<dbReference type="AlphaFoldDB" id="A0A1W0X180"/>
<protein>
    <submittedName>
        <fullName evidence="8">Sodium-independent sulfate anion transporter</fullName>
    </submittedName>
</protein>
<keyword evidence="9" id="KW-1185">Reference proteome</keyword>
<keyword evidence="4 6" id="KW-0472">Membrane</keyword>
<accession>A0A1W0X180</accession>
<evidence type="ECO:0000313" key="8">
    <source>
        <dbReference type="EMBL" id="OQV21042.1"/>
    </source>
</evidence>
<feature type="transmembrane region" description="Helical" evidence="6">
    <location>
        <begin position="389"/>
        <end position="409"/>
    </location>
</feature>
<evidence type="ECO:0000256" key="5">
    <source>
        <dbReference type="SAM" id="MobiDB-lite"/>
    </source>
</evidence>
<proteinExistence type="predicted"/>
<evidence type="ECO:0000256" key="6">
    <source>
        <dbReference type="SAM" id="Phobius"/>
    </source>
</evidence>
<gene>
    <name evidence="8" type="ORF">BV898_05115</name>
</gene>
<feature type="transmembrane region" description="Helical" evidence="6">
    <location>
        <begin position="294"/>
        <end position="317"/>
    </location>
</feature>